<keyword evidence="3" id="KW-1185">Reference proteome</keyword>
<sequence>MKKTFLLLNVWLIPFFASAQEKPLNCMQGIWKVYYDEPIQKGFSVQKDYKVVSIGYLENVGNYTPSVRELFAGFLDFDPNDTGRVNYADLKPEGPYYVELLESDMSPDSVFTSNYFLTPDYEGCDSEGLYIQARHMIEYGRLERLPSKAIRYLYEAGKERERNYISEYLDTKAAQVKVD</sequence>
<evidence type="ECO:0000313" key="2">
    <source>
        <dbReference type="EMBL" id="MCV9388648.1"/>
    </source>
</evidence>
<evidence type="ECO:0000313" key="3">
    <source>
        <dbReference type="Proteomes" id="UP001300692"/>
    </source>
</evidence>
<dbReference type="RefSeq" id="WP_264139535.1">
    <property type="nucleotide sequence ID" value="NZ_JAOYOD010000001.1"/>
</dbReference>
<comment type="caution">
    <text evidence="2">The sequence shown here is derived from an EMBL/GenBank/DDBJ whole genome shotgun (WGS) entry which is preliminary data.</text>
</comment>
<protein>
    <submittedName>
        <fullName evidence="2">Uncharacterized protein</fullName>
    </submittedName>
</protein>
<evidence type="ECO:0000256" key="1">
    <source>
        <dbReference type="SAM" id="SignalP"/>
    </source>
</evidence>
<dbReference type="InterPro" id="IPR018247">
    <property type="entry name" value="EF_Hand_1_Ca_BS"/>
</dbReference>
<organism evidence="2 3">
    <name type="scientific">Reichenbachiella ulvae</name>
    <dbReference type="NCBI Taxonomy" id="2980104"/>
    <lineage>
        <taxon>Bacteria</taxon>
        <taxon>Pseudomonadati</taxon>
        <taxon>Bacteroidota</taxon>
        <taxon>Cytophagia</taxon>
        <taxon>Cytophagales</taxon>
        <taxon>Reichenbachiellaceae</taxon>
        <taxon>Reichenbachiella</taxon>
    </lineage>
</organism>
<accession>A0ABT3CZL5</accession>
<dbReference type="Proteomes" id="UP001300692">
    <property type="component" value="Unassembled WGS sequence"/>
</dbReference>
<feature type="chain" id="PRO_5046114156" evidence="1">
    <location>
        <begin position="20"/>
        <end position="179"/>
    </location>
</feature>
<keyword evidence="1" id="KW-0732">Signal</keyword>
<dbReference type="PROSITE" id="PS00018">
    <property type="entry name" value="EF_HAND_1"/>
    <property type="match status" value="1"/>
</dbReference>
<reference evidence="2 3" key="1">
    <citation type="submission" date="2022-10" db="EMBL/GenBank/DDBJ databases">
        <title>Comparative genomics and taxonomic characterization of three novel marine species of genus Reichenbachiella exhibiting antioxidant and polysaccharide degradation activities.</title>
        <authorList>
            <person name="Muhammad N."/>
            <person name="Lee Y.-J."/>
            <person name="Ko J."/>
            <person name="Kim S.-G."/>
        </authorList>
    </citation>
    <scope>NUCLEOTIDE SEQUENCE [LARGE SCALE GENOMIC DNA]</scope>
    <source>
        <strain evidence="2 3">ABR2-5</strain>
    </source>
</reference>
<proteinExistence type="predicted"/>
<name>A0ABT3CZL5_9BACT</name>
<gene>
    <name evidence="2" type="ORF">N7U62_18320</name>
</gene>
<feature type="signal peptide" evidence="1">
    <location>
        <begin position="1"/>
        <end position="19"/>
    </location>
</feature>
<dbReference type="EMBL" id="JAOYOD010000001">
    <property type="protein sequence ID" value="MCV9388648.1"/>
    <property type="molecule type" value="Genomic_DNA"/>
</dbReference>